<keyword evidence="3" id="KW-1185">Reference proteome</keyword>
<name>A0A3A1Y597_9GAMM</name>
<organism evidence="2 3">
    <name type="scientific">Psittacicella hinzii</name>
    <dbReference type="NCBI Taxonomy" id="2028575"/>
    <lineage>
        <taxon>Bacteria</taxon>
        <taxon>Pseudomonadati</taxon>
        <taxon>Pseudomonadota</taxon>
        <taxon>Gammaproteobacteria</taxon>
        <taxon>Pasteurellales</taxon>
        <taxon>Psittacicellaceae</taxon>
        <taxon>Psittacicella</taxon>
    </lineage>
</organism>
<dbReference type="EMBL" id="NRHC01000115">
    <property type="protein sequence ID" value="RIY31204.1"/>
    <property type="molecule type" value="Genomic_DNA"/>
</dbReference>
<dbReference type="RefSeq" id="WP_119525688.1">
    <property type="nucleotide sequence ID" value="NZ_NRHC01000115.1"/>
</dbReference>
<evidence type="ECO:0000259" key="1">
    <source>
        <dbReference type="Pfam" id="PF14534"/>
    </source>
</evidence>
<evidence type="ECO:0000313" key="3">
    <source>
        <dbReference type="Proteomes" id="UP000265691"/>
    </source>
</evidence>
<sequence>MSDKVFTYTEEQQKIVDHIIKLEKDALDLWFKGDTSGYREIWSQKSFSYYDANTTERIDTYEDICKFLDSVHGKLFADSYDFVDPRVQFGQDIAILTYQLFSKTNLINMQYNVIEIFQKEEDDWKVIHSTWAFIRPRYFDFSSIKKLV</sequence>
<dbReference type="Pfam" id="PF14534">
    <property type="entry name" value="DUF4440"/>
    <property type="match status" value="1"/>
</dbReference>
<evidence type="ECO:0000313" key="2">
    <source>
        <dbReference type="EMBL" id="RIY31204.1"/>
    </source>
</evidence>
<gene>
    <name evidence="2" type="ORF">CKF54_07240</name>
</gene>
<dbReference type="Gene3D" id="3.10.450.50">
    <property type="match status" value="1"/>
</dbReference>
<accession>A0A3A1Y597</accession>
<comment type="caution">
    <text evidence="2">The sequence shown here is derived from an EMBL/GenBank/DDBJ whole genome shotgun (WGS) entry which is preliminary data.</text>
</comment>
<reference evidence="2 3" key="1">
    <citation type="submission" date="2017-08" db="EMBL/GenBank/DDBJ databases">
        <title>Reclassification of Bisgaard taxon 37 and 44.</title>
        <authorList>
            <person name="Christensen H."/>
        </authorList>
    </citation>
    <scope>NUCLEOTIDE SEQUENCE [LARGE SCALE GENOMIC DNA]</scope>
    <source>
        <strain evidence="2 3">B96_3</strain>
    </source>
</reference>
<dbReference type="AlphaFoldDB" id="A0A3A1Y597"/>
<dbReference type="OrthoDB" id="9812295at2"/>
<dbReference type="InterPro" id="IPR027843">
    <property type="entry name" value="DUF4440"/>
</dbReference>
<protein>
    <recommendedName>
        <fullName evidence="1">DUF4440 domain-containing protein</fullName>
    </recommendedName>
</protein>
<dbReference type="InterPro" id="IPR032710">
    <property type="entry name" value="NTF2-like_dom_sf"/>
</dbReference>
<proteinExistence type="predicted"/>
<dbReference type="Proteomes" id="UP000265691">
    <property type="component" value="Unassembled WGS sequence"/>
</dbReference>
<feature type="domain" description="DUF4440" evidence="1">
    <location>
        <begin position="19"/>
        <end position="126"/>
    </location>
</feature>
<dbReference type="SUPFAM" id="SSF54427">
    <property type="entry name" value="NTF2-like"/>
    <property type="match status" value="1"/>
</dbReference>